<dbReference type="AlphaFoldDB" id="A0AAP3CGX1"/>
<proteinExistence type="predicted"/>
<evidence type="ECO:0000313" key="4">
    <source>
        <dbReference type="EMBL" id="MCY8316224.1"/>
    </source>
</evidence>
<dbReference type="InterPro" id="IPR048493">
    <property type="entry name" value="DUF1980_N"/>
</dbReference>
<keyword evidence="1" id="KW-0472">Membrane</keyword>
<dbReference type="NCBIfam" id="TIGR03943">
    <property type="entry name" value="TIGR03943 family putative permease subunit"/>
    <property type="match status" value="1"/>
</dbReference>
<dbReference type="Proteomes" id="UP001067121">
    <property type="component" value="Unassembled WGS sequence"/>
</dbReference>
<evidence type="ECO:0000256" key="1">
    <source>
        <dbReference type="SAM" id="Phobius"/>
    </source>
</evidence>
<comment type="caution">
    <text evidence="4">The sequence shown here is derived from an EMBL/GenBank/DDBJ whole genome shotgun (WGS) entry which is preliminary data.</text>
</comment>
<evidence type="ECO:0000259" key="3">
    <source>
        <dbReference type="Pfam" id="PF21537"/>
    </source>
</evidence>
<feature type="domain" description="DUF1980" evidence="2">
    <location>
        <begin position="2"/>
        <end position="121"/>
    </location>
</feature>
<feature type="transmembrane region" description="Helical" evidence="1">
    <location>
        <begin position="35"/>
        <end position="54"/>
    </location>
</feature>
<evidence type="ECO:0000313" key="5">
    <source>
        <dbReference type="Proteomes" id="UP001067121"/>
    </source>
</evidence>
<dbReference type="PANTHER" id="PTHR40047">
    <property type="entry name" value="UPF0703 PROTEIN YCGQ"/>
    <property type="match status" value="1"/>
</dbReference>
<dbReference type="RefSeq" id="WP_010331348.1">
    <property type="nucleotide sequence ID" value="NZ_CP026362.1"/>
</dbReference>
<accession>A0AAP3CGX1</accession>
<dbReference type="PANTHER" id="PTHR40047:SF1">
    <property type="entry name" value="UPF0703 PROTEIN YCGQ"/>
    <property type="match status" value="1"/>
</dbReference>
<dbReference type="EMBL" id="JALAOH010000012">
    <property type="protein sequence ID" value="MCY8316224.1"/>
    <property type="molecule type" value="Genomic_DNA"/>
</dbReference>
<keyword evidence="1" id="KW-0812">Transmembrane</keyword>
<dbReference type="InterPro" id="IPR052955">
    <property type="entry name" value="UPF0703_membrane_permease"/>
</dbReference>
<dbReference type="InterPro" id="IPR048447">
    <property type="entry name" value="DUF1980_C"/>
</dbReference>
<name>A0AAP3CGX1_BACVA</name>
<organism evidence="4 5">
    <name type="scientific">Bacillus vallismortis</name>
    <dbReference type="NCBI Taxonomy" id="72361"/>
    <lineage>
        <taxon>Bacteria</taxon>
        <taxon>Bacillati</taxon>
        <taxon>Bacillota</taxon>
        <taxon>Bacilli</taxon>
        <taxon>Bacillales</taxon>
        <taxon>Bacillaceae</taxon>
        <taxon>Bacillus</taxon>
    </lineage>
</organism>
<sequence length="287" mass="33295">MFRLLVLMGFTFFFYHLHASGNLTKYINMKYSYLSFIAIFLLAILTAVQAYVFIKSPDKGGHHHDHDCGCGCGHDHEHDHEQNKPFYQRYLIYVVFLFPLVSGIFFPIATLDSSIVKTKGFSFKAMESGDHYSQTQYLRPDASLYYAQDSYDKQMKQLFDKYSGKKEISLTDDDFLKGMETIYNYPGEFLGRTIEFHGFAYKGNAINKNQLFVLRFGIIHCIADSGVYGMLVEFPKDMNIKDDEWIHIKGTLASEYYQPFKSTLPVVKVTDWNTIKKPDDPYVYRGF</sequence>
<dbReference type="Pfam" id="PF09323">
    <property type="entry name" value="DUF1980"/>
    <property type="match status" value="1"/>
</dbReference>
<dbReference type="Pfam" id="PF21537">
    <property type="entry name" value="DUF1980_C"/>
    <property type="match status" value="1"/>
</dbReference>
<feature type="domain" description="DUF1980" evidence="3">
    <location>
        <begin position="145"/>
        <end position="285"/>
    </location>
</feature>
<feature type="transmembrane region" description="Helical" evidence="1">
    <location>
        <begin position="90"/>
        <end position="109"/>
    </location>
</feature>
<keyword evidence="1" id="KW-1133">Transmembrane helix</keyword>
<dbReference type="InterPro" id="IPR015402">
    <property type="entry name" value="DUF1980"/>
</dbReference>
<reference evidence="4" key="1">
    <citation type="submission" date="2022-02" db="EMBL/GenBank/DDBJ databases">
        <title>Crop Bioprotection Bacillus Genome Sequencing.</title>
        <authorList>
            <person name="Dunlap C."/>
        </authorList>
    </citation>
    <scope>NUCLEOTIDE SEQUENCE</scope>
    <source>
        <strain evidence="4">98-1</strain>
    </source>
</reference>
<evidence type="ECO:0000259" key="2">
    <source>
        <dbReference type="Pfam" id="PF09323"/>
    </source>
</evidence>
<gene>
    <name evidence="4" type="ORF">MOC71_05575</name>
</gene>
<protein>
    <submittedName>
        <fullName evidence="4">TIGR03943 family protein</fullName>
    </submittedName>
</protein>